<reference evidence="2" key="1">
    <citation type="submission" date="2023-06" db="EMBL/GenBank/DDBJ databases">
        <authorList>
            <person name="Kurt Z."/>
        </authorList>
    </citation>
    <scope>NUCLEOTIDE SEQUENCE</scope>
</reference>
<dbReference type="EMBL" id="CAXDID020000271">
    <property type="protein sequence ID" value="CAL6068170.1"/>
    <property type="molecule type" value="Genomic_DNA"/>
</dbReference>
<dbReference type="Proteomes" id="UP001642409">
    <property type="component" value="Unassembled WGS sequence"/>
</dbReference>
<name>A0AA86TIR8_9EUKA</name>
<feature type="compositionally biased region" description="Basic and acidic residues" evidence="1">
    <location>
        <begin position="95"/>
        <end position="104"/>
    </location>
</feature>
<evidence type="ECO:0000313" key="3">
    <source>
        <dbReference type="EMBL" id="CAL6068170.1"/>
    </source>
</evidence>
<comment type="caution">
    <text evidence="2">The sequence shown here is derived from an EMBL/GenBank/DDBJ whole genome shotgun (WGS) entry which is preliminary data.</text>
</comment>
<gene>
    <name evidence="3" type="ORF">HINF_LOCUS53373</name>
    <name evidence="2" type="ORF">HINF_LOCUS6121</name>
</gene>
<proteinExistence type="predicted"/>
<feature type="region of interest" description="Disordered" evidence="1">
    <location>
        <begin position="68"/>
        <end position="106"/>
    </location>
</feature>
<accession>A0AA86TIR8</accession>
<evidence type="ECO:0000256" key="1">
    <source>
        <dbReference type="SAM" id="MobiDB-lite"/>
    </source>
</evidence>
<feature type="compositionally biased region" description="Polar residues" evidence="1">
    <location>
        <begin position="72"/>
        <end position="94"/>
    </location>
</feature>
<reference evidence="3 4" key="2">
    <citation type="submission" date="2024-07" db="EMBL/GenBank/DDBJ databases">
        <authorList>
            <person name="Akdeniz Z."/>
        </authorList>
    </citation>
    <scope>NUCLEOTIDE SEQUENCE [LARGE SCALE GENOMIC DNA]</scope>
</reference>
<evidence type="ECO:0000313" key="2">
    <source>
        <dbReference type="EMBL" id="CAI9918476.1"/>
    </source>
</evidence>
<sequence length="119" mass="13415">MVLAELSVDICCILPLISQIQHINNIKIKINTQEGFGMILNNSISQSKHSKKNEEDLVFDMEQIKPMPLPSINMNRQQGLLGQSTTSIEPSSQLIEDKQIRDSNNKFTNSDSDLLKFAK</sequence>
<dbReference type="EMBL" id="CATOUU010000158">
    <property type="protein sequence ID" value="CAI9918476.1"/>
    <property type="molecule type" value="Genomic_DNA"/>
</dbReference>
<dbReference type="AlphaFoldDB" id="A0AA86TIR8"/>
<protein>
    <submittedName>
        <fullName evidence="3">Hypothetical_protein</fullName>
    </submittedName>
</protein>
<evidence type="ECO:0000313" key="4">
    <source>
        <dbReference type="Proteomes" id="UP001642409"/>
    </source>
</evidence>
<organism evidence="2">
    <name type="scientific">Hexamita inflata</name>
    <dbReference type="NCBI Taxonomy" id="28002"/>
    <lineage>
        <taxon>Eukaryota</taxon>
        <taxon>Metamonada</taxon>
        <taxon>Diplomonadida</taxon>
        <taxon>Hexamitidae</taxon>
        <taxon>Hexamitinae</taxon>
        <taxon>Hexamita</taxon>
    </lineage>
</organism>
<keyword evidence="4" id="KW-1185">Reference proteome</keyword>